<dbReference type="KEGG" id="iag:Igag_0909"/>
<name>E0STV9_IGNAA</name>
<evidence type="ECO:0000256" key="4">
    <source>
        <dbReference type="PROSITE-ProRule" id="PRU10055"/>
    </source>
</evidence>
<dbReference type="InterPro" id="IPR001360">
    <property type="entry name" value="Glyco_hydro_1"/>
</dbReference>
<feature type="active site" description="Nucleophile" evidence="4">
    <location>
        <position position="387"/>
    </location>
</feature>
<dbReference type="PANTHER" id="PTHR10353">
    <property type="entry name" value="GLYCOSYL HYDROLASE"/>
    <property type="match status" value="1"/>
</dbReference>
<dbReference type="BioCyc" id="IAGG583356:GHAH-892-MONOMER"/>
<evidence type="ECO:0000256" key="2">
    <source>
        <dbReference type="ARBA" id="ARBA00022801"/>
    </source>
</evidence>
<sequence length="486" mass="56493">MSIKLGKDFRFGFSIVGVQHEMGLPGSEFVSDWVLWLHDQENIVSGLVSGDFPENGPGYWHLYRQDHDIAERLGMDAMWITIEWARIFPRPTTDVVVPIDRDSEGIKGVYIDVEHIEKLRSYADRDALRRYREIIEDWKSRGGMVIVNLFHWSLPIWLHDPIKVRKLGVDRAPAGWVDEKTVVEYTKFVAFIAHELGDVVDMWYTMNEPNVIASLGYIQIQSGFPPGYLDIDCYKRVVKHLAEAHARGYEAVKLFSKKPIGIVESIASWIPLREGDREAAEKGFRYNLWPIEVAVNGYLDDVYRDDLKGHLDWIGLNYYTRNVVVSDPRSLQGFRILPGYGYGCTPRGISIDGRPCSDFGWEIYPEGIYDVLKRLWDRYRLPIYVTENGIADAVDALRPHFIVSHLYQIHRARSEGVDVRGYFHWNLIDNLEWAQGYRMRFGLVHVDFETKKRYLRPSALLFREIASGKEIPDEFMHMVYPPRYRV</sequence>
<proteinExistence type="inferred from homology"/>
<keyword evidence="3 6" id="KW-0326">Glycosidase</keyword>
<dbReference type="PRINTS" id="PR00131">
    <property type="entry name" value="GLHYDRLASE1"/>
</dbReference>
<dbReference type="AlphaFoldDB" id="E0STV9"/>
<gene>
    <name evidence="6" type="ordered locus">Igag_0909</name>
</gene>
<dbReference type="GO" id="GO:0004565">
    <property type="term" value="F:beta-galactosidase activity"/>
    <property type="evidence" value="ECO:0007669"/>
    <property type="project" value="UniProtKB-EC"/>
</dbReference>
<dbReference type="InterPro" id="IPR017853">
    <property type="entry name" value="GH"/>
</dbReference>
<dbReference type="EMBL" id="CP002098">
    <property type="protein sequence ID" value="ADM27725.1"/>
    <property type="molecule type" value="Genomic_DNA"/>
</dbReference>
<accession>E0STV9</accession>
<dbReference type="EC" id="3.2.1.23" evidence="6"/>
<dbReference type="NCBIfam" id="NF041004">
    <property type="entry name" value="Beta_gal_BgaS"/>
    <property type="match status" value="1"/>
</dbReference>
<dbReference type="CAZy" id="GH1">
    <property type="family name" value="Glycoside Hydrolase Family 1"/>
</dbReference>
<dbReference type="Proteomes" id="UP000001304">
    <property type="component" value="Chromosome"/>
</dbReference>
<dbReference type="PROSITE" id="PS00572">
    <property type="entry name" value="GLYCOSYL_HYDROL_F1_1"/>
    <property type="match status" value="1"/>
</dbReference>
<evidence type="ECO:0000256" key="5">
    <source>
        <dbReference type="RuleBase" id="RU003690"/>
    </source>
</evidence>
<comment type="similarity">
    <text evidence="1 5">Belongs to the glycosyl hydrolase 1 family.</text>
</comment>
<dbReference type="STRING" id="583356.Igag_0909"/>
<reference evidence="6 7" key="1">
    <citation type="journal article" date="2010" name="Stand. Genomic Sci.">
        <title>Complete genome sequence of Ignisphaera aggregans type strain (AQ1.S1).</title>
        <authorList>
            <person name="Goker M."/>
            <person name="Held B."/>
            <person name="Lapidus A."/>
            <person name="Nolan M."/>
            <person name="Spring S."/>
            <person name="Yasawong M."/>
            <person name="Lucas S."/>
            <person name="Glavina Del Rio T."/>
            <person name="Tice H."/>
            <person name="Cheng J.F."/>
            <person name="Goodwin L."/>
            <person name="Tapia R."/>
            <person name="Pitluck S."/>
            <person name="Liolios K."/>
            <person name="Ivanova N."/>
            <person name="Mavromatis K."/>
            <person name="Mikhailova N."/>
            <person name="Pati A."/>
            <person name="Chen A."/>
            <person name="Palaniappan K."/>
            <person name="Brambilla E."/>
            <person name="Land M."/>
            <person name="Hauser L."/>
            <person name="Chang Y.J."/>
            <person name="Jeffries C.D."/>
            <person name="Brettin T."/>
            <person name="Detter J.C."/>
            <person name="Han C."/>
            <person name="Rohde M."/>
            <person name="Sikorski J."/>
            <person name="Woyke T."/>
            <person name="Bristow J."/>
            <person name="Eisen J.A."/>
            <person name="Markowitz V."/>
            <person name="Hugenholtz P."/>
            <person name="Kyrpides N.C."/>
            <person name="Klenk H.P."/>
        </authorList>
    </citation>
    <scope>NUCLEOTIDE SEQUENCE [LARGE SCALE GENOMIC DNA]</scope>
    <source>
        <strain evidence="7">DSM 17230 / JCM 13409 / AQ1.S1</strain>
    </source>
</reference>
<evidence type="ECO:0000256" key="1">
    <source>
        <dbReference type="ARBA" id="ARBA00010838"/>
    </source>
</evidence>
<dbReference type="Gene3D" id="3.20.20.80">
    <property type="entry name" value="Glycosidases"/>
    <property type="match status" value="1"/>
</dbReference>
<evidence type="ECO:0000313" key="6">
    <source>
        <dbReference type="EMBL" id="ADM27725.1"/>
    </source>
</evidence>
<dbReference type="PANTHER" id="PTHR10353:SF209">
    <property type="entry name" value="GALACTOLIPID GALACTOSYLTRANSFERASE SFR2, CHLOROPLASTIC"/>
    <property type="match status" value="1"/>
</dbReference>
<dbReference type="GO" id="GO:0008422">
    <property type="term" value="F:beta-glucosidase activity"/>
    <property type="evidence" value="ECO:0007669"/>
    <property type="project" value="TreeGrafter"/>
</dbReference>
<organism evidence="6 7">
    <name type="scientific">Ignisphaera aggregans (strain DSM 17230 / JCM 13409 / AQ1.S1)</name>
    <dbReference type="NCBI Taxonomy" id="583356"/>
    <lineage>
        <taxon>Archaea</taxon>
        <taxon>Thermoproteota</taxon>
        <taxon>Thermoprotei</taxon>
        <taxon>Desulfurococcales</taxon>
        <taxon>Desulfurococcaceae</taxon>
        <taxon>Ignisphaera</taxon>
    </lineage>
</organism>
<dbReference type="Pfam" id="PF00232">
    <property type="entry name" value="Glyco_hydro_1"/>
    <property type="match status" value="2"/>
</dbReference>
<dbReference type="InterPro" id="IPR053427">
    <property type="entry name" value="Beta-galactosidase"/>
</dbReference>
<evidence type="ECO:0000313" key="7">
    <source>
        <dbReference type="Proteomes" id="UP000001304"/>
    </source>
</evidence>
<dbReference type="GO" id="GO:0005975">
    <property type="term" value="P:carbohydrate metabolic process"/>
    <property type="evidence" value="ECO:0007669"/>
    <property type="project" value="InterPro"/>
</dbReference>
<dbReference type="InterPro" id="IPR018120">
    <property type="entry name" value="Glyco_hydro_1_AS"/>
</dbReference>
<protein>
    <submittedName>
        <fullName evidence="6">Glycoside hydrolase family 1</fullName>
        <ecNumber evidence="6">3.2.1.23</ecNumber>
    </submittedName>
</protein>
<keyword evidence="2 6" id="KW-0378">Hydrolase</keyword>
<dbReference type="SUPFAM" id="SSF51445">
    <property type="entry name" value="(Trans)glycosidases"/>
    <property type="match status" value="1"/>
</dbReference>
<dbReference type="HOGENOM" id="CLU_001859_1_3_2"/>
<evidence type="ECO:0000256" key="3">
    <source>
        <dbReference type="ARBA" id="ARBA00023295"/>
    </source>
</evidence>
<keyword evidence="7" id="KW-1185">Reference proteome</keyword>